<reference evidence="3 4" key="1">
    <citation type="submission" date="2014-04" db="EMBL/GenBank/DDBJ databases">
        <title>Evolutionary Origins and Diversification of the Mycorrhizal Mutualists.</title>
        <authorList>
            <consortium name="DOE Joint Genome Institute"/>
            <consortium name="Mycorrhizal Genomics Consortium"/>
            <person name="Kohler A."/>
            <person name="Kuo A."/>
            <person name="Nagy L.G."/>
            <person name="Floudas D."/>
            <person name="Copeland A."/>
            <person name="Barry K.W."/>
            <person name="Cichocki N."/>
            <person name="Veneault-Fourrey C."/>
            <person name="LaButti K."/>
            <person name="Lindquist E.A."/>
            <person name="Lipzen A."/>
            <person name="Lundell T."/>
            <person name="Morin E."/>
            <person name="Murat C."/>
            <person name="Riley R."/>
            <person name="Ohm R."/>
            <person name="Sun H."/>
            <person name="Tunlid A."/>
            <person name="Henrissat B."/>
            <person name="Grigoriev I.V."/>
            <person name="Hibbett D.S."/>
            <person name="Martin F."/>
        </authorList>
    </citation>
    <scope>NUCLEOTIDE SEQUENCE [LARGE SCALE GENOMIC DNA]</scope>
    <source>
        <strain evidence="3 4">Koide BX008</strain>
    </source>
</reference>
<protein>
    <recommendedName>
        <fullName evidence="2">SRR1-like domain-containing protein</fullName>
    </recommendedName>
</protein>
<accession>A0A0C2TN23</accession>
<dbReference type="AlphaFoldDB" id="A0A0C2TN23"/>
<dbReference type="InterPro" id="IPR012942">
    <property type="entry name" value="SRR1-like"/>
</dbReference>
<dbReference type="PANTHER" id="PTHR28626">
    <property type="entry name" value="SRR1-LIKE PROTEIN"/>
    <property type="match status" value="1"/>
</dbReference>
<evidence type="ECO:0000256" key="1">
    <source>
        <dbReference type="ARBA" id="ARBA00009856"/>
    </source>
</evidence>
<dbReference type="Proteomes" id="UP000054549">
    <property type="component" value="Unassembled WGS sequence"/>
</dbReference>
<dbReference type="InParanoid" id="A0A0C2TN23"/>
<dbReference type="HOGENOM" id="CLU_062516_2_1_1"/>
<keyword evidence="4" id="KW-1185">Reference proteome</keyword>
<evidence type="ECO:0000313" key="4">
    <source>
        <dbReference type="Proteomes" id="UP000054549"/>
    </source>
</evidence>
<gene>
    <name evidence="3" type="ORF">M378DRAFT_190966</name>
</gene>
<dbReference type="GO" id="GO:0005634">
    <property type="term" value="C:nucleus"/>
    <property type="evidence" value="ECO:0007669"/>
    <property type="project" value="TreeGrafter"/>
</dbReference>
<feature type="non-terminal residue" evidence="3">
    <location>
        <position position="206"/>
    </location>
</feature>
<sequence length="206" mass="23230">MTGSYSYTDFLPARSRKKRKGNGTAGTTSPGAKLQNLRGELVQDEWFVQCRQMIDDSLSDLKVPSFTAVICLGLGSPSSSQNACVQLAFLLEICDYLLIERQKISLYDPVFTEEDLTLLQGLQLAVLPTNENGLYPVEEPTMVFMPHCDMELYENFLKANWKTDMKLLIIANQLSEYVVNNPLNRLLTMAPFLVQVVPLLQHYAFP</sequence>
<feature type="domain" description="SRR1-like" evidence="2">
    <location>
        <begin position="62"/>
        <end position="201"/>
    </location>
</feature>
<dbReference type="PANTHER" id="PTHR28626:SF3">
    <property type="entry name" value="SRR1-LIKE PROTEIN"/>
    <property type="match status" value="1"/>
</dbReference>
<dbReference type="OrthoDB" id="551431at2759"/>
<evidence type="ECO:0000313" key="3">
    <source>
        <dbReference type="EMBL" id="KIL68569.1"/>
    </source>
</evidence>
<name>A0A0C2TN23_AMAMK</name>
<dbReference type="InterPro" id="IPR040044">
    <property type="entry name" value="SRR1L"/>
</dbReference>
<dbReference type="GO" id="GO:0005737">
    <property type="term" value="C:cytoplasm"/>
    <property type="evidence" value="ECO:0007669"/>
    <property type="project" value="TreeGrafter"/>
</dbReference>
<evidence type="ECO:0000259" key="2">
    <source>
        <dbReference type="Pfam" id="PF07985"/>
    </source>
</evidence>
<dbReference type="EMBL" id="KN818228">
    <property type="protein sequence ID" value="KIL68569.1"/>
    <property type="molecule type" value="Genomic_DNA"/>
</dbReference>
<organism evidence="3 4">
    <name type="scientific">Amanita muscaria (strain Koide BX008)</name>
    <dbReference type="NCBI Taxonomy" id="946122"/>
    <lineage>
        <taxon>Eukaryota</taxon>
        <taxon>Fungi</taxon>
        <taxon>Dikarya</taxon>
        <taxon>Basidiomycota</taxon>
        <taxon>Agaricomycotina</taxon>
        <taxon>Agaricomycetes</taxon>
        <taxon>Agaricomycetidae</taxon>
        <taxon>Agaricales</taxon>
        <taxon>Pluteineae</taxon>
        <taxon>Amanitaceae</taxon>
        <taxon>Amanita</taxon>
    </lineage>
</organism>
<comment type="similarity">
    <text evidence="1">Belongs to the SRR1 family.</text>
</comment>
<dbReference type="Pfam" id="PF07985">
    <property type="entry name" value="SRR1"/>
    <property type="match status" value="1"/>
</dbReference>
<proteinExistence type="inferred from homology"/>
<dbReference type="FunCoup" id="A0A0C2TN23">
    <property type="interactions" value="156"/>
</dbReference>